<dbReference type="Gene3D" id="1.10.30.10">
    <property type="entry name" value="High mobility group box domain"/>
    <property type="match status" value="2"/>
</dbReference>
<evidence type="ECO:0000256" key="1">
    <source>
        <dbReference type="ARBA" id="ARBA00023125"/>
    </source>
</evidence>
<evidence type="ECO:0000256" key="2">
    <source>
        <dbReference type="PROSITE-ProRule" id="PRU00267"/>
    </source>
</evidence>
<dbReference type="InterPro" id="IPR009071">
    <property type="entry name" value="HMG_box_dom"/>
</dbReference>
<evidence type="ECO:0000259" key="4">
    <source>
        <dbReference type="PROSITE" id="PS50118"/>
    </source>
</evidence>
<keyword evidence="2" id="KW-0539">Nucleus</keyword>
<evidence type="ECO:0000313" key="5">
    <source>
        <dbReference type="EMBL" id="KAF6024132.1"/>
    </source>
</evidence>
<dbReference type="PROSITE" id="PS50118">
    <property type="entry name" value="HMG_BOX_2"/>
    <property type="match status" value="2"/>
</dbReference>
<dbReference type="SMART" id="SM00398">
    <property type="entry name" value="HMG"/>
    <property type="match status" value="2"/>
</dbReference>
<dbReference type="InterPro" id="IPR036910">
    <property type="entry name" value="HMG_box_dom_sf"/>
</dbReference>
<feature type="DNA-binding region" description="HMG box" evidence="2">
    <location>
        <begin position="1"/>
        <end position="63"/>
    </location>
</feature>
<dbReference type="Pfam" id="PF09011">
    <property type="entry name" value="HMG_box_2"/>
    <property type="match status" value="1"/>
</dbReference>
<gene>
    <name evidence="5" type="ORF">EB796_017527</name>
</gene>
<dbReference type="Proteomes" id="UP000593567">
    <property type="component" value="Unassembled WGS sequence"/>
</dbReference>
<dbReference type="GO" id="GO:0006357">
    <property type="term" value="P:regulation of transcription by RNA polymerase II"/>
    <property type="evidence" value="ECO:0007669"/>
    <property type="project" value="TreeGrafter"/>
</dbReference>
<feature type="domain" description="HMG box" evidence="4">
    <location>
        <begin position="91"/>
        <end position="157"/>
    </location>
</feature>
<feature type="compositionally biased region" description="Basic residues" evidence="3">
    <location>
        <begin position="187"/>
        <end position="206"/>
    </location>
</feature>
<dbReference type="OrthoDB" id="498543at2759"/>
<keyword evidence="1 2" id="KW-0238">DNA-binding</keyword>
<dbReference type="SUPFAM" id="SSF47095">
    <property type="entry name" value="HMG-box"/>
    <property type="match status" value="2"/>
</dbReference>
<organism evidence="5 6">
    <name type="scientific">Bugula neritina</name>
    <name type="common">Brown bryozoan</name>
    <name type="synonym">Sertularia neritina</name>
    <dbReference type="NCBI Taxonomy" id="10212"/>
    <lineage>
        <taxon>Eukaryota</taxon>
        <taxon>Metazoa</taxon>
        <taxon>Spiralia</taxon>
        <taxon>Lophotrochozoa</taxon>
        <taxon>Bryozoa</taxon>
        <taxon>Gymnolaemata</taxon>
        <taxon>Cheilostomatida</taxon>
        <taxon>Flustrina</taxon>
        <taxon>Buguloidea</taxon>
        <taxon>Bugulidae</taxon>
        <taxon>Bugula</taxon>
    </lineage>
</organism>
<feature type="domain" description="HMG box" evidence="4">
    <location>
        <begin position="1"/>
        <end position="63"/>
    </location>
</feature>
<name>A0A7J7JCY7_BUGNE</name>
<dbReference type="InterPro" id="IPR050342">
    <property type="entry name" value="HMGB"/>
</dbReference>
<evidence type="ECO:0000256" key="3">
    <source>
        <dbReference type="SAM" id="MobiDB-lite"/>
    </source>
</evidence>
<dbReference type="AlphaFoldDB" id="A0A7J7JCY7"/>
<dbReference type="Pfam" id="PF00505">
    <property type="entry name" value="HMG_box"/>
    <property type="match status" value="1"/>
</dbReference>
<feature type="region of interest" description="Disordered" evidence="3">
    <location>
        <begin position="70"/>
        <end position="92"/>
    </location>
</feature>
<reference evidence="5" key="1">
    <citation type="submission" date="2020-06" db="EMBL/GenBank/DDBJ databases">
        <title>Draft genome of Bugula neritina, a colonial animal packing powerful symbionts and potential medicines.</title>
        <authorList>
            <person name="Rayko M."/>
        </authorList>
    </citation>
    <scope>NUCLEOTIDE SEQUENCE [LARGE SCALE GENOMIC DNA]</scope>
    <source>
        <strain evidence="5">Kwan_BN1</strain>
    </source>
</reference>
<keyword evidence="6" id="KW-1185">Reference proteome</keyword>
<evidence type="ECO:0000313" key="6">
    <source>
        <dbReference type="Proteomes" id="UP000593567"/>
    </source>
</evidence>
<dbReference type="EMBL" id="VXIV02002612">
    <property type="protein sequence ID" value="KAF6024132.1"/>
    <property type="molecule type" value="Genomic_DNA"/>
</dbReference>
<protein>
    <recommendedName>
        <fullName evidence="4">HMG box domain-containing protein</fullName>
    </recommendedName>
</protein>
<comment type="caution">
    <text evidence="5">The sequence shown here is derived from an EMBL/GenBank/DDBJ whole genome shotgun (WGS) entry which is preliminary data.</text>
</comment>
<accession>A0A7J7JCY7</accession>
<feature type="compositionally biased region" description="Low complexity" evidence="3">
    <location>
        <begin position="166"/>
        <end position="186"/>
    </location>
</feature>
<feature type="region of interest" description="Disordered" evidence="3">
    <location>
        <begin position="165"/>
        <end position="238"/>
    </location>
</feature>
<dbReference type="GO" id="GO:0003677">
    <property type="term" value="F:DNA binding"/>
    <property type="evidence" value="ECO:0007669"/>
    <property type="project" value="UniProtKB-UniRule"/>
</dbReference>
<feature type="DNA-binding region" description="HMG box" evidence="2">
    <location>
        <begin position="91"/>
        <end position="157"/>
    </location>
</feature>
<proteinExistence type="predicted"/>
<dbReference type="PANTHER" id="PTHR48112:SF22">
    <property type="entry name" value="MITOCHONDRIAL TRANSCRIPTION FACTOR A, ISOFORM B"/>
    <property type="match status" value="1"/>
</dbReference>
<dbReference type="PANTHER" id="PTHR48112">
    <property type="entry name" value="HIGH MOBILITY GROUP PROTEIN DSP1"/>
    <property type="match status" value="1"/>
</dbReference>
<dbReference type="GO" id="GO:0005634">
    <property type="term" value="C:nucleus"/>
    <property type="evidence" value="ECO:0007669"/>
    <property type="project" value="UniProtKB-UniRule"/>
</dbReference>
<sequence length="238" mass="27694">MSAFLIFLGEFRKTNQHRGFSNTEMTQKGATVWRSLTNREKLPYEEQSMRLKEKYNREFSRYKEKLKSRKLKSNGEEPILSKKAKRDPNRPKRALSAYMLFMQDFRKRNDDRGWDVREMVSNGAVAWKTLSGAERHPYEQMAKKDSAKFHRKLQQYKNQQKKLRLKAQASKKPSTSSKKAVTANSKKAVKANSKKAVKASRNKTKTPSREEAIKRRGAARKQTTSSRSNQGRKKTCRA</sequence>